<evidence type="ECO:0000313" key="2">
    <source>
        <dbReference type="EMBL" id="TDC24302.1"/>
    </source>
</evidence>
<evidence type="ECO:0000313" key="3">
    <source>
        <dbReference type="Proteomes" id="UP000295075"/>
    </source>
</evidence>
<proteinExistence type="predicted"/>
<dbReference type="Proteomes" id="UP000295075">
    <property type="component" value="Unassembled WGS sequence"/>
</dbReference>
<comment type="caution">
    <text evidence="2">The sequence shown here is derived from an EMBL/GenBank/DDBJ whole genome shotgun (WGS) entry which is preliminary data.</text>
</comment>
<dbReference type="RefSeq" id="WP_132411079.1">
    <property type="nucleotide sequence ID" value="NZ_SMKA01000144.1"/>
</dbReference>
<name>A0A4R4PPZ5_9ACTN</name>
<reference evidence="2 3" key="1">
    <citation type="submission" date="2019-03" db="EMBL/GenBank/DDBJ databases">
        <title>Draft genome sequences of novel Actinobacteria.</title>
        <authorList>
            <person name="Sahin N."/>
            <person name="Ay H."/>
            <person name="Saygin H."/>
        </authorList>
    </citation>
    <scope>NUCLEOTIDE SEQUENCE [LARGE SCALE GENOMIC DNA]</scope>
    <source>
        <strain evidence="2 3">JCM 30547</strain>
    </source>
</reference>
<accession>A0A4R4PPZ5</accession>
<feature type="compositionally biased region" description="Low complexity" evidence="1">
    <location>
        <begin position="20"/>
        <end position="30"/>
    </location>
</feature>
<sequence>MTALHPAQLHASQQAAVPATSEGSEGVVSGSSDVVTGMTAITHTADRRSRIRWSKTVDADQAFDQNHFAVTEGKLLIARPPDLVSVDLASGAVRPLLTDQPHHAALGVEVDDRVIVAQAAGLILTFERRAR</sequence>
<dbReference type="EMBL" id="SMKA01000144">
    <property type="protein sequence ID" value="TDC24302.1"/>
    <property type="molecule type" value="Genomic_DNA"/>
</dbReference>
<feature type="region of interest" description="Disordered" evidence="1">
    <location>
        <begin position="1"/>
        <end position="30"/>
    </location>
</feature>
<evidence type="ECO:0000256" key="1">
    <source>
        <dbReference type="SAM" id="MobiDB-lite"/>
    </source>
</evidence>
<keyword evidence="3" id="KW-1185">Reference proteome</keyword>
<gene>
    <name evidence="2" type="ORF">E1261_26465</name>
</gene>
<organism evidence="2 3">
    <name type="scientific">Kribbella albertanoniae</name>
    <dbReference type="NCBI Taxonomy" id="1266829"/>
    <lineage>
        <taxon>Bacteria</taxon>
        <taxon>Bacillati</taxon>
        <taxon>Actinomycetota</taxon>
        <taxon>Actinomycetes</taxon>
        <taxon>Propionibacteriales</taxon>
        <taxon>Kribbellaceae</taxon>
        <taxon>Kribbella</taxon>
    </lineage>
</organism>
<dbReference type="AlphaFoldDB" id="A0A4R4PPZ5"/>
<protein>
    <submittedName>
        <fullName evidence="2">Uncharacterized protein</fullName>
    </submittedName>
</protein>